<keyword evidence="11" id="KW-1185">Reference proteome</keyword>
<dbReference type="GO" id="GO:0016579">
    <property type="term" value="P:protein deubiquitination"/>
    <property type="evidence" value="ECO:0007669"/>
    <property type="project" value="TreeGrafter"/>
</dbReference>
<evidence type="ECO:0000259" key="9">
    <source>
        <dbReference type="PROSITE" id="PS52048"/>
    </source>
</evidence>
<evidence type="ECO:0000256" key="2">
    <source>
        <dbReference type="ARBA" id="ARBA00022670"/>
    </source>
</evidence>
<evidence type="ECO:0000256" key="6">
    <source>
        <dbReference type="PROSITE-ProRule" id="PRU01393"/>
    </source>
</evidence>
<dbReference type="OrthoDB" id="1924260at2759"/>
<feature type="site" description="Important for enzyme activity" evidence="6">
    <location>
        <position position="269"/>
    </location>
</feature>
<keyword evidence="4 6" id="KW-0378">Hydrolase</keyword>
<dbReference type="EC" id="3.4.19.12" evidence="7"/>
<feature type="compositionally biased region" description="Basic residues" evidence="8">
    <location>
        <begin position="187"/>
        <end position="198"/>
    </location>
</feature>
<evidence type="ECO:0000313" key="11">
    <source>
        <dbReference type="Proteomes" id="UP000809789"/>
    </source>
</evidence>
<comment type="catalytic activity">
    <reaction evidence="1 6 7">
        <text>Thiol-dependent hydrolysis of ester, thioester, amide, peptide and isopeptide bonds formed by the C-terminal Gly of ubiquitin (a 76-residue protein attached to proteins as an intracellular targeting signal).</text>
        <dbReference type="EC" id="3.4.19.12"/>
    </reaction>
</comment>
<accession>A0A8K0LD10</accession>
<evidence type="ECO:0000256" key="3">
    <source>
        <dbReference type="ARBA" id="ARBA00022786"/>
    </source>
</evidence>
<dbReference type="EMBL" id="JAESVG020000002">
    <property type="protein sequence ID" value="KAG8629963.1"/>
    <property type="molecule type" value="Genomic_DNA"/>
</dbReference>
<evidence type="ECO:0000256" key="5">
    <source>
        <dbReference type="ARBA" id="ARBA00022807"/>
    </source>
</evidence>
<keyword evidence="5 6" id="KW-0788">Thiol protease</keyword>
<comment type="similarity">
    <text evidence="6 7">Belongs to the peptidase C12 family.</text>
</comment>
<evidence type="ECO:0000313" key="10">
    <source>
        <dbReference type="EMBL" id="KAG8629963.1"/>
    </source>
</evidence>
<dbReference type="AlphaFoldDB" id="A0A8K0LD10"/>
<proteinExistence type="inferred from homology"/>
<feature type="active site" description="Proton donor" evidence="6">
    <location>
        <position position="254"/>
    </location>
</feature>
<dbReference type="InterPro" id="IPR038765">
    <property type="entry name" value="Papain-like_cys_pep_sf"/>
</dbReference>
<evidence type="ECO:0000256" key="4">
    <source>
        <dbReference type="ARBA" id="ARBA00022801"/>
    </source>
</evidence>
<reference evidence="10" key="1">
    <citation type="submission" date="2021-07" db="EMBL/GenBank/DDBJ databases">
        <title>Elsinoe batatas strain:CRI-CJ2 Genome sequencing and assembly.</title>
        <authorList>
            <person name="Huang L."/>
        </authorList>
    </citation>
    <scope>NUCLEOTIDE SEQUENCE</scope>
    <source>
        <strain evidence="10">CRI-CJ2</strain>
    </source>
</reference>
<dbReference type="PROSITE" id="PS52048">
    <property type="entry name" value="UCH_DOMAIN"/>
    <property type="match status" value="1"/>
</dbReference>
<organism evidence="10 11">
    <name type="scientific">Elsinoe batatas</name>
    <dbReference type="NCBI Taxonomy" id="2601811"/>
    <lineage>
        <taxon>Eukaryota</taxon>
        <taxon>Fungi</taxon>
        <taxon>Dikarya</taxon>
        <taxon>Ascomycota</taxon>
        <taxon>Pezizomycotina</taxon>
        <taxon>Dothideomycetes</taxon>
        <taxon>Dothideomycetidae</taxon>
        <taxon>Myriangiales</taxon>
        <taxon>Elsinoaceae</taxon>
        <taxon>Elsinoe</taxon>
    </lineage>
</organism>
<dbReference type="InterPro" id="IPR036959">
    <property type="entry name" value="Peptidase_C12_UCH_sf"/>
</dbReference>
<dbReference type="GO" id="GO:0004843">
    <property type="term" value="F:cysteine-type deubiquitinase activity"/>
    <property type="evidence" value="ECO:0007669"/>
    <property type="project" value="UniProtKB-UniRule"/>
</dbReference>
<keyword evidence="3 6" id="KW-0833">Ubl conjugation pathway</keyword>
<dbReference type="GO" id="GO:0006511">
    <property type="term" value="P:ubiquitin-dependent protein catabolic process"/>
    <property type="evidence" value="ECO:0007669"/>
    <property type="project" value="UniProtKB-UniRule"/>
</dbReference>
<dbReference type="PANTHER" id="PTHR10589">
    <property type="entry name" value="UBIQUITIN CARBOXYL-TERMINAL HYDROLASE"/>
    <property type="match status" value="1"/>
</dbReference>
<keyword evidence="2 6" id="KW-0645">Protease</keyword>
<name>A0A8K0LD10_9PEZI</name>
<dbReference type="Pfam" id="PF01088">
    <property type="entry name" value="Peptidase_C12"/>
    <property type="match status" value="1"/>
</dbReference>
<dbReference type="Gene3D" id="3.40.532.10">
    <property type="entry name" value="Peptidase C12, ubiquitin carboxyl-terminal hydrolase"/>
    <property type="match status" value="1"/>
</dbReference>
<sequence length="483" mass="54368">MAAKKRKIGGKGKHKISDDEYRRLIDHKNFSGWVEMISDPSYFNVMIRELGVSGVKIQELLDIQDDFEFITLPQPVHALIFLFQYQGNDASQTETDCPSHVWFANQVPDFSCASVALLNIVNNLPGDQLGLELQNFKSRTTPLSPLGRGHAIDDFTLLKSIHNSFARELDVLQATMVIKEKHDKLQAKQKAKARREARKAREAEEDALAEAGGLRRSGRKNKRSAKADQDDEDDDDEDDDDEDDDEDVENAGNHYVAYLPIGDEVWMMDGLDSFPKLLGSTTGNGDWMAIARQAIIDKMREYDDAQHSFNLMAVVHDPFDEAQRRLEQHRANTADQQSDAPPGLVVTRNDTPAESDEAMAARLYKEEVEQATSHRPMTTEPHRRNKAEAEIVGVGQERIAHWTSVFASEEPSSTTLQAHKSLSAGEVAQLEGVVATEARQRALDDQKAALRRHDLKPFFTAWVNALKEAEWWDPLLTIAKEKK</sequence>
<dbReference type="PANTHER" id="PTHR10589:SF29">
    <property type="entry name" value="UBIQUITIN CARBOXYL-TERMINAL HYDROLASE"/>
    <property type="match status" value="1"/>
</dbReference>
<feature type="region of interest" description="Disordered" evidence="8">
    <location>
        <begin position="183"/>
        <end position="254"/>
    </location>
</feature>
<gene>
    <name evidence="10" type="ORF">KVT40_001582</name>
</gene>
<feature type="compositionally biased region" description="Acidic residues" evidence="8">
    <location>
        <begin position="229"/>
        <end position="249"/>
    </location>
</feature>
<feature type="domain" description="UCH catalytic" evidence="9">
    <location>
        <begin position="32"/>
        <end position="316"/>
    </location>
</feature>
<dbReference type="Proteomes" id="UP000809789">
    <property type="component" value="Unassembled WGS sequence"/>
</dbReference>
<feature type="active site" description="Nucleophile" evidence="6">
    <location>
        <position position="112"/>
    </location>
</feature>
<feature type="site" description="Transition state stabilizer" evidence="6">
    <location>
        <position position="106"/>
    </location>
</feature>
<evidence type="ECO:0000256" key="7">
    <source>
        <dbReference type="RuleBase" id="RU361215"/>
    </source>
</evidence>
<dbReference type="GO" id="GO:0005737">
    <property type="term" value="C:cytoplasm"/>
    <property type="evidence" value="ECO:0007669"/>
    <property type="project" value="TreeGrafter"/>
</dbReference>
<dbReference type="SUPFAM" id="SSF54001">
    <property type="entry name" value="Cysteine proteinases"/>
    <property type="match status" value="1"/>
</dbReference>
<protein>
    <recommendedName>
        <fullName evidence="7">Ubiquitin carboxyl-terminal hydrolase</fullName>
        <ecNumber evidence="7">3.4.19.12</ecNumber>
    </recommendedName>
</protein>
<dbReference type="InterPro" id="IPR001578">
    <property type="entry name" value="Peptidase_C12_UCH"/>
</dbReference>
<comment type="caution">
    <text evidence="10">The sequence shown here is derived from an EMBL/GenBank/DDBJ whole genome shotgun (WGS) entry which is preliminary data.</text>
</comment>
<evidence type="ECO:0000256" key="8">
    <source>
        <dbReference type="SAM" id="MobiDB-lite"/>
    </source>
</evidence>
<evidence type="ECO:0000256" key="1">
    <source>
        <dbReference type="ARBA" id="ARBA00000707"/>
    </source>
</evidence>
<dbReference type="PRINTS" id="PR00707">
    <property type="entry name" value="UBCTHYDRLASE"/>
</dbReference>